<gene>
    <name evidence="1" type="ORF">EHE19_005785</name>
</gene>
<evidence type="ECO:0000313" key="2">
    <source>
        <dbReference type="Proteomes" id="UP000306409"/>
    </source>
</evidence>
<dbReference type="EMBL" id="CP061336">
    <property type="protein sequence ID" value="QNU67953.1"/>
    <property type="molecule type" value="Genomic_DNA"/>
</dbReference>
<dbReference type="Proteomes" id="UP000306409">
    <property type="component" value="Chromosome"/>
</dbReference>
<name>A0A7H1VRE1_9FIRM</name>
<accession>A0A7H1VRE1</accession>
<dbReference type="AlphaFoldDB" id="A0A7H1VRE1"/>
<protein>
    <submittedName>
        <fullName evidence="1">Uncharacterized protein</fullName>
    </submittedName>
</protein>
<proteinExistence type="predicted"/>
<keyword evidence="2" id="KW-1185">Reference proteome</keyword>
<evidence type="ECO:0000313" key="1">
    <source>
        <dbReference type="EMBL" id="QNU67953.1"/>
    </source>
</evidence>
<sequence>MKLNVFILLSFSENADSDSTVHYDEYVFDIPQTEIGKYSLYGTFVTSGLFTEGN</sequence>
<dbReference type="KEGG" id="rher:EHE19_005785"/>
<dbReference type="RefSeq" id="WP_171003606.1">
    <property type="nucleotide sequence ID" value="NZ_CP061336.1"/>
</dbReference>
<reference evidence="1 2" key="1">
    <citation type="submission" date="2020-09" db="EMBL/GenBank/DDBJ databases">
        <title>Characterization and genome sequencing of Ruminiclostridium sp. nov. MA18.</title>
        <authorList>
            <person name="Rettenmaier R."/>
            <person name="Kowollik M.-L."/>
            <person name="Liebl W."/>
            <person name="Zverlov V."/>
        </authorList>
    </citation>
    <scope>NUCLEOTIDE SEQUENCE [LARGE SCALE GENOMIC DNA]</scope>
    <source>
        <strain evidence="1 2">MA18</strain>
    </source>
</reference>
<organism evidence="1 2">
    <name type="scientific">Ruminiclostridium herbifermentans</name>
    <dbReference type="NCBI Taxonomy" id="2488810"/>
    <lineage>
        <taxon>Bacteria</taxon>
        <taxon>Bacillati</taxon>
        <taxon>Bacillota</taxon>
        <taxon>Clostridia</taxon>
        <taxon>Eubacteriales</taxon>
        <taxon>Oscillospiraceae</taxon>
        <taxon>Ruminiclostridium</taxon>
    </lineage>
</organism>